<gene>
    <name evidence="5" type="ORF">DIATSA_LOCUS5419</name>
</gene>
<dbReference type="FunFam" id="3.15.10.30:FF:000001">
    <property type="entry name" value="Takeout-like protein 1"/>
    <property type="match status" value="1"/>
</dbReference>
<comment type="similarity">
    <text evidence="3">Belongs to the TO family.</text>
</comment>
<proteinExistence type="inferred from homology"/>
<dbReference type="EMBL" id="OU893349">
    <property type="protein sequence ID" value="CAG9787546.1"/>
    <property type="molecule type" value="Genomic_DNA"/>
</dbReference>
<evidence type="ECO:0000256" key="2">
    <source>
        <dbReference type="ARBA" id="ARBA00023108"/>
    </source>
</evidence>
<dbReference type="Proteomes" id="UP001153714">
    <property type="component" value="Chromosome 18"/>
</dbReference>
<organism evidence="5 6">
    <name type="scientific">Diatraea saccharalis</name>
    <name type="common">sugarcane borer</name>
    <dbReference type="NCBI Taxonomy" id="40085"/>
    <lineage>
        <taxon>Eukaryota</taxon>
        <taxon>Metazoa</taxon>
        <taxon>Ecdysozoa</taxon>
        <taxon>Arthropoda</taxon>
        <taxon>Hexapoda</taxon>
        <taxon>Insecta</taxon>
        <taxon>Pterygota</taxon>
        <taxon>Neoptera</taxon>
        <taxon>Endopterygota</taxon>
        <taxon>Lepidoptera</taxon>
        <taxon>Glossata</taxon>
        <taxon>Ditrysia</taxon>
        <taxon>Pyraloidea</taxon>
        <taxon>Crambidae</taxon>
        <taxon>Crambinae</taxon>
        <taxon>Diatraea</taxon>
    </lineage>
</organism>
<reference evidence="5" key="1">
    <citation type="submission" date="2021-12" db="EMBL/GenBank/DDBJ databases">
        <authorList>
            <person name="King R."/>
        </authorList>
    </citation>
    <scope>NUCLEOTIDE SEQUENCE</scope>
</reference>
<name>A0A9N9WCL1_9NEOP</name>
<keyword evidence="1 4" id="KW-0732">Signal</keyword>
<evidence type="ECO:0000313" key="6">
    <source>
        <dbReference type="Proteomes" id="UP001153714"/>
    </source>
</evidence>
<accession>A0A9N9WCL1</accession>
<evidence type="ECO:0000256" key="1">
    <source>
        <dbReference type="ARBA" id="ARBA00022729"/>
    </source>
</evidence>
<dbReference type="PANTHER" id="PTHR11008:SF41">
    <property type="entry name" value="RE70318P"/>
    <property type="match status" value="1"/>
</dbReference>
<feature type="signal peptide" evidence="4">
    <location>
        <begin position="1"/>
        <end position="17"/>
    </location>
</feature>
<dbReference type="InterPro" id="IPR038606">
    <property type="entry name" value="To_sf"/>
</dbReference>
<evidence type="ECO:0000313" key="5">
    <source>
        <dbReference type="EMBL" id="CAG9787546.1"/>
    </source>
</evidence>
<protein>
    <submittedName>
        <fullName evidence="5">Uncharacterized protein</fullName>
    </submittedName>
</protein>
<dbReference type="GO" id="GO:0007623">
    <property type="term" value="P:circadian rhythm"/>
    <property type="evidence" value="ECO:0007669"/>
    <property type="project" value="UniProtKB-ARBA"/>
</dbReference>
<dbReference type="OrthoDB" id="8118208at2759"/>
<keyword evidence="2" id="KW-0090">Biological rhythms</keyword>
<reference evidence="5" key="2">
    <citation type="submission" date="2022-10" db="EMBL/GenBank/DDBJ databases">
        <authorList>
            <consortium name="ENA_rothamsted_submissions"/>
            <consortium name="culmorum"/>
            <person name="King R."/>
        </authorList>
    </citation>
    <scope>NUCLEOTIDE SEQUENCE</scope>
</reference>
<feature type="chain" id="PRO_5040193181" evidence="4">
    <location>
        <begin position="18"/>
        <end position="235"/>
    </location>
</feature>
<keyword evidence="6" id="KW-1185">Reference proteome</keyword>
<dbReference type="InterPro" id="IPR010562">
    <property type="entry name" value="Haemolymph_juvenile_hormone-bd"/>
</dbReference>
<sequence length="235" mass="25800">MAVHFMLMALFTACANAGALPQYFTACSSSNPHLDQCIEQVISAGGAKFVEGIPELGVAPLDPLQLGKVVVNNPALKLTFTDTVVTGLKGFKLNSYKMNGARNKATIDFTANVTLKAHYEIDGQVLILPIRGNGPAKIKITNLNIVIKYDFDTKDGHWVVTNYKDNYKMDHAYFKFSNLFGGNKELADTTHKFTNQNWEIIMQEIAPPAIKGIIRSCVDVVNNFFGSVPATELLL</sequence>
<dbReference type="PANTHER" id="PTHR11008">
    <property type="entry name" value="PROTEIN TAKEOUT-LIKE PROTEIN"/>
    <property type="match status" value="1"/>
</dbReference>
<dbReference type="AlphaFoldDB" id="A0A9N9WCL1"/>
<evidence type="ECO:0000256" key="3">
    <source>
        <dbReference type="ARBA" id="ARBA00060902"/>
    </source>
</evidence>
<dbReference type="SMART" id="SM00700">
    <property type="entry name" value="JHBP"/>
    <property type="match status" value="1"/>
</dbReference>
<dbReference type="Pfam" id="PF06585">
    <property type="entry name" value="JHBP"/>
    <property type="match status" value="1"/>
</dbReference>
<evidence type="ECO:0000256" key="4">
    <source>
        <dbReference type="SAM" id="SignalP"/>
    </source>
</evidence>
<dbReference type="GO" id="GO:0005615">
    <property type="term" value="C:extracellular space"/>
    <property type="evidence" value="ECO:0007669"/>
    <property type="project" value="TreeGrafter"/>
</dbReference>
<dbReference type="Gene3D" id="3.15.10.30">
    <property type="entry name" value="Haemolymph juvenile hormone binding protein"/>
    <property type="match status" value="1"/>
</dbReference>